<dbReference type="PRINTS" id="PR00420">
    <property type="entry name" value="RNGMNOXGNASE"/>
</dbReference>
<dbReference type="AlphaFoldDB" id="A0AAN7YFZ2"/>
<evidence type="ECO:0000256" key="4">
    <source>
        <dbReference type="ARBA" id="ARBA00023002"/>
    </source>
</evidence>
<accession>A0AAN7YFZ2</accession>
<evidence type="ECO:0000256" key="5">
    <source>
        <dbReference type="ARBA" id="ARBA00023033"/>
    </source>
</evidence>
<keyword evidence="5" id="KW-0503">Monooxygenase</keyword>
<dbReference type="Proteomes" id="UP001309876">
    <property type="component" value="Unassembled WGS sequence"/>
</dbReference>
<keyword evidence="2" id="KW-0285">Flavoprotein</keyword>
<dbReference type="PANTHER" id="PTHR13789:SF242">
    <property type="entry name" value="FAD-BINDING DOMAIN-CONTAINING PROTEIN"/>
    <property type="match status" value="1"/>
</dbReference>
<evidence type="ECO:0000259" key="6">
    <source>
        <dbReference type="Pfam" id="PF01494"/>
    </source>
</evidence>
<proteinExistence type="inferred from homology"/>
<keyword evidence="3" id="KW-0274">FAD</keyword>
<dbReference type="FunFam" id="3.50.50.60:FF:000115">
    <property type="entry name" value="Salicylate hydroxylase, putative"/>
    <property type="match status" value="1"/>
</dbReference>
<comment type="similarity">
    <text evidence="1">Belongs to the paxM FAD-dependent monooxygenase family.</text>
</comment>
<keyword evidence="8" id="KW-1185">Reference proteome</keyword>
<comment type="caution">
    <text evidence="7">The sequence shown here is derived from an EMBL/GenBank/DDBJ whole genome shotgun (WGS) entry which is preliminary data.</text>
</comment>
<reference evidence="7 8" key="1">
    <citation type="submission" date="2023-08" db="EMBL/GenBank/DDBJ databases">
        <title>Black Yeasts Isolated from many extreme environments.</title>
        <authorList>
            <person name="Coleine C."/>
            <person name="Stajich J.E."/>
            <person name="Selbmann L."/>
        </authorList>
    </citation>
    <scope>NUCLEOTIDE SEQUENCE [LARGE SCALE GENOMIC DNA]</scope>
    <source>
        <strain evidence="7 8">CCFEE 5910</strain>
    </source>
</reference>
<evidence type="ECO:0000256" key="1">
    <source>
        <dbReference type="ARBA" id="ARBA00007992"/>
    </source>
</evidence>
<dbReference type="Gene3D" id="3.50.50.60">
    <property type="entry name" value="FAD/NAD(P)-binding domain"/>
    <property type="match status" value="1"/>
</dbReference>
<keyword evidence="4" id="KW-0560">Oxidoreductase</keyword>
<dbReference type="GO" id="GO:0004497">
    <property type="term" value="F:monooxygenase activity"/>
    <property type="evidence" value="ECO:0007669"/>
    <property type="project" value="UniProtKB-KW"/>
</dbReference>
<evidence type="ECO:0000313" key="8">
    <source>
        <dbReference type="Proteomes" id="UP001309876"/>
    </source>
</evidence>
<evidence type="ECO:0000256" key="3">
    <source>
        <dbReference type="ARBA" id="ARBA00022827"/>
    </source>
</evidence>
<evidence type="ECO:0000256" key="2">
    <source>
        <dbReference type="ARBA" id="ARBA00022630"/>
    </source>
</evidence>
<protein>
    <recommendedName>
        <fullName evidence="6">FAD-binding domain-containing protein</fullName>
    </recommendedName>
</protein>
<dbReference type="SUPFAM" id="SSF51905">
    <property type="entry name" value="FAD/NAD(P)-binding domain"/>
    <property type="match status" value="1"/>
</dbReference>
<dbReference type="PANTHER" id="PTHR13789">
    <property type="entry name" value="MONOOXYGENASE"/>
    <property type="match status" value="1"/>
</dbReference>
<dbReference type="InterPro" id="IPR050493">
    <property type="entry name" value="FAD-dep_Monooxygenase_BioMet"/>
</dbReference>
<dbReference type="InterPro" id="IPR002938">
    <property type="entry name" value="FAD-bd"/>
</dbReference>
<dbReference type="SUPFAM" id="SSF54373">
    <property type="entry name" value="FAD-linked reductases, C-terminal domain"/>
    <property type="match status" value="1"/>
</dbReference>
<dbReference type="GO" id="GO:0071949">
    <property type="term" value="F:FAD binding"/>
    <property type="evidence" value="ECO:0007669"/>
    <property type="project" value="InterPro"/>
</dbReference>
<dbReference type="Pfam" id="PF01494">
    <property type="entry name" value="FAD_binding_3"/>
    <property type="match status" value="1"/>
</dbReference>
<name>A0AAN7YFZ2_9EURO</name>
<organism evidence="7 8">
    <name type="scientific">Lithohypha guttulata</name>
    <dbReference type="NCBI Taxonomy" id="1690604"/>
    <lineage>
        <taxon>Eukaryota</taxon>
        <taxon>Fungi</taxon>
        <taxon>Dikarya</taxon>
        <taxon>Ascomycota</taxon>
        <taxon>Pezizomycotina</taxon>
        <taxon>Eurotiomycetes</taxon>
        <taxon>Chaetothyriomycetidae</taxon>
        <taxon>Chaetothyriales</taxon>
        <taxon>Trichomeriaceae</taxon>
        <taxon>Lithohypha</taxon>
    </lineage>
</organism>
<gene>
    <name evidence="7" type="ORF">LTR05_005904</name>
</gene>
<sequence length="464" mass="51289">MVSIPLKQKRERESSTQLNITIVGAGLGGLGAAISLSLAGHNVTVLEATQTLCEVGAGIQVLPNSSRVLQSWGLGPRLETHCTSPSHVNMLGWKGNLISSMNFAESAAKYPGTCYWDFHRANLHNALVERALELGAKVRLGCRVTDVRCDKDGIGASIDLVNGEVIATDLVIGADGINSKLREVMLGKADPPTLTGDLAFRLLLSTKDMLKDPVLRDFVEKPQVNYWMGPDKHAVNYVLRGGELLNMVLLVPDDMPQDGPSTLAGDVTEMQALFEDWDPRIPKLLALSESVYKWRLCIRKGMERWSHPSGSFTLLGDAVHATLPYLASGAGMALEDAAVLGELFGRSENPRVPEEKRLLLQMYEECRKPRTERVVERGNTQQWLYHLHDGPEQQERDRIMKAMEAGEALAWRDKSLSDWLLGYNVEDDVARVWSKQSMKMMKEVAPALSDTNAFDAETRITSNL</sequence>
<evidence type="ECO:0000313" key="7">
    <source>
        <dbReference type="EMBL" id="KAK5084825.1"/>
    </source>
</evidence>
<feature type="domain" description="FAD-binding" evidence="6">
    <location>
        <begin position="19"/>
        <end position="377"/>
    </location>
</feature>
<dbReference type="InterPro" id="IPR036188">
    <property type="entry name" value="FAD/NAD-bd_sf"/>
</dbReference>
<dbReference type="EMBL" id="JAVRRJ010000005">
    <property type="protein sequence ID" value="KAK5084825.1"/>
    <property type="molecule type" value="Genomic_DNA"/>
</dbReference>